<dbReference type="RefSeq" id="WP_324725999.1">
    <property type="nucleotide sequence ID" value="NZ_CP139781.1"/>
</dbReference>
<reference evidence="2 3" key="1">
    <citation type="submission" date="2023-12" db="EMBL/GenBank/DDBJ databases">
        <title>Description of an unclassified Opitutus bacterium of Verrucomicrobiota.</title>
        <authorList>
            <person name="Zhang D.-F."/>
        </authorList>
    </citation>
    <scope>NUCLEOTIDE SEQUENCE [LARGE SCALE GENOMIC DNA]</scope>
    <source>
        <strain evidence="2 3">WL0086</strain>
    </source>
</reference>
<dbReference type="InterPro" id="IPR025682">
    <property type="entry name" value="CpXC_dom"/>
</dbReference>
<proteinExistence type="predicted"/>
<feature type="domain" description="CpXC" evidence="1">
    <location>
        <begin position="9"/>
        <end position="126"/>
    </location>
</feature>
<dbReference type="EMBL" id="CP139781">
    <property type="protein sequence ID" value="WRQ86157.1"/>
    <property type="molecule type" value="Genomic_DNA"/>
</dbReference>
<sequence length="217" mass="23826">MSQSAVTQISCPSCGHDQDFTLWNSINVGLDPDKKSALKNGSLTRFTCAKCAHETDVNYPILYHDPAHAFMVWLHVGEGEVDTDTLPGGEVLEGYHLRVVASRNALIEKTHVLEQGLDDRVMELFKALMRRDHNNVPEGELLFAGTGTGQQDVEELQFAVVAAGGTQFIGATRKAYDDYAAVLTRVADAEPLEVGKWYAVDQAYARQLIARHLPEAG</sequence>
<protein>
    <submittedName>
        <fullName evidence="2">CpXC domain-containing protein</fullName>
    </submittedName>
</protein>
<name>A0ABZ1C377_9BACT</name>
<accession>A0ABZ1C377</accession>
<evidence type="ECO:0000313" key="3">
    <source>
        <dbReference type="Proteomes" id="UP000738431"/>
    </source>
</evidence>
<dbReference type="Pfam" id="PF14353">
    <property type="entry name" value="CpXC"/>
    <property type="match status" value="1"/>
</dbReference>
<gene>
    <name evidence="2" type="ORF">K1X11_015185</name>
</gene>
<dbReference type="Proteomes" id="UP000738431">
    <property type="component" value="Chromosome"/>
</dbReference>
<organism evidence="2 3">
    <name type="scientific">Actomonas aquatica</name>
    <dbReference type="NCBI Taxonomy" id="2866162"/>
    <lineage>
        <taxon>Bacteria</taxon>
        <taxon>Pseudomonadati</taxon>
        <taxon>Verrucomicrobiota</taxon>
        <taxon>Opitutia</taxon>
        <taxon>Opitutales</taxon>
        <taxon>Opitutaceae</taxon>
        <taxon>Actomonas</taxon>
    </lineage>
</organism>
<keyword evidence="3" id="KW-1185">Reference proteome</keyword>
<evidence type="ECO:0000259" key="1">
    <source>
        <dbReference type="Pfam" id="PF14353"/>
    </source>
</evidence>
<evidence type="ECO:0000313" key="2">
    <source>
        <dbReference type="EMBL" id="WRQ86157.1"/>
    </source>
</evidence>